<keyword evidence="3" id="KW-1185">Reference proteome</keyword>
<reference evidence="2" key="1">
    <citation type="submission" date="2018-05" db="EMBL/GenBank/DDBJ databases">
        <title>Draft genome of Mucuna pruriens seed.</title>
        <authorList>
            <person name="Nnadi N.E."/>
            <person name="Vos R."/>
            <person name="Hasami M.H."/>
            <person name="Devisetty U.K."/>
            <person name="Aguiy J.C."/>
        </authorList>
    </citation>
    <scope>NUCLEOTIDE SEQUENCE [LARGE SCALE GENOMIC DNA]</scope>
    <source>
        <strain evidence="2">JCA_2017</strain>
    </source>
</reference>
<proteinExistence type="predicted"/>
<sequence>MILLVVSTSGITSLLLASIPLLVLFMFQLDIKNAFLYSDLEEEVYMEQLPVFVAQEESSTM</sequence>
<evidence type="ECO:0000313" key="3">
    <source>
        <dbReference type="Proteomes" id="UP000257109"/>
    </source>
</evidence>
<keyword evidence="1" id="KW-0472">Membrane</keyword>
<evidence type="ECO:0000256" key="1">
    <source>
        <dbReference type="SAM" id="Phobius"/>
    </source>
</evidence>
<dbReference type="Proteomes" id="UP000257109">
    <property type="component" value="Unassembled WGS sequence"/>
</dbReference>
<comment type="caution">
    <text evidence="2">The sequence shown here is derived from an EMBL/GenBank/DDBJ whole genome shotgun (WGS) entry which is preliminary data.</text>
</comment>
<name>A0A371DYY1_MUCPR</name>
<dbReference type="EMBL" id="QJKJ01018273">
    <property type="protein sequence ID" value="RDX57726.1"/>
    <property type="molecule type" value="Genomic_DNA"/>
</dbReference>
<feature type="transmembrane region" description="Helical" evidence="1">
    <location>
        <begin position="6"/>
        <end position="27"/>
    </location>
</feature>
<keyword evidence="1" id="KW-0812">Transmembrane</keyword>
<gene>
    <name evidence="2" type="ORF">CR513_63008</name>
</gene>
<evidence type="ECO:0008006" key="4">
    <source>
        <dbReference type="Google" id="ProtNLM"/>
    </source>
</evidence>
<accession>A0A371DYY1</accession>
<protein>
    <recommendedName>
        <fullName evidence="4">Reverse transcriptase Ty1/copia-type domain-containing protein</fullName>
    </recommendedName>
</protein>
<feature type="non-terminal residue" evidence="2">
    <location>
        <position position="61"/>
    </location>
</feature>
<keyword evidence="1" id="KW-1133">Transmembrane helix</keyword>
<evidence type="ECO:0000313" key="2">
    <source>
        <dbReference type="EMBL" id="RDX57726.1"/>
    </source>
</evidence>
<feature type="non-terminal residue" evidence="2">
    <location>
        <position position="1"/>
    </location>
</feature>
<organism evidence="2 3">
    <name type="scientific">Mucuna pruriens</name>
    <name type="common">Velvet bean</name>
    <name type="synonym">Dolichos pruriens</name>
    <dbReference type="NCBI Taxonomy" id="157652"/>
    <lineage>
        <taxon>Eukaryota</taxon>
        <taxon>Viridiplantae</taxon>
        <taxon>Streptophyta</taxon>
        <taxon>Embryophyta</taxon>
        <taxon>Tracheophyta</taxon>
        <taxon>Spermatophyta</taxon>
        <taxon>Magnoliopsida</taxon>
        <taxon>eudicotyledons</taxon>
        <taxon>Gunneridae</taxon>
        <taxon>Pentapetalae</taxon>
        <taxon>rosids</taxon>
        <taxon>fabids</taxon>
        <taxon>Fabales</taxon>
        <taxon>Fabaceae</taxon>
        <taxon>Papilionoideae</taxon>
        <taxon>50 kb inversion clade</taxon>
        <taxon>NPAAA clade</taxon>
        <taxon>indigoferoid/millettioid clade</taxon>
        <taxon>Phaseoleae</taxon>
        <taxon>Mucuna</taxon>
    </lineage>
</organism>
<dbReference type="OrthoDB" id="4075035at2759"/>
<dbReference type="AlphaFoldDB" id="A0A371DYY1"/>